<dbReference type="EMBL" id="JRRC01416285">
    <property type="protein sequence ID" value="KHG04667.1"/>
    <property type="molecule type" value="Genomic_DNA"/>
</dbReference>
<gene>
    <name evidence="1" type="ORF">F383_02723</name>
</gene>
<comment type="caution">
    <text evidence="1">The sequence shown here is derived from an EMBL/GenBank/DDBJ whole genome shotgun (WGS) entry which is preliminary data.</text>
</comment>
<protein>
    <submittedName>
        <fullName evidence="1">Uncharacterized protein</fullName>
    </submittedName>
</protein>
<sequence length="36" mass="4113">MAIIMKLIFTLPENTPIGLSNLLWDFKNLLDVSLHT</sequence>
<evidence type="ECO:0000313" key="2">
    <source>
        <dbReference type="Proteomes" id="UP000032142"/>
    </source>
</evidence>
<keyword evidence="2" id="KW-1185">Reference proteome</keyword>
<dbReference type="AlphaFoldDB" id="A0A0B0MWB8"/>
<name>A0A0B0MWB8_GOSAR</name>
<dbReference type="Proteomes" id="UP000032142">
    <property type="component" value="Unassembled WGS sequence"/>
</dbReference>
<reference evidence="2" key="1">
    <citation type="submission" date="2014-09" db="EMBL/GenBank/DDBJ databases">
        <authorList>
            <person name="Mudge J."/>
            <person name="Ramaraj T."/>
            <person name="Lindquist I.E."/>
            <person name="Bharti A.K."/>
            <person name="Sundararajan A."/>
            <person name="Cameron C.T."/>
            <person name="Woodward J.E."/>
            <person name="May G.D."/>
            <person name="Brubaker C."/>
            <person name="Broadhvest J."/>
            <person name="Wilkins T.A."/>
        </authorList>
    </citation>
    <scope>NUCLEOTIDE SEQUENCE</scope>
    <source>
        <strain evidence="2">cv. AKA8401</strain>
    </source>
</reference>
<organism evidence="1 2">
    <name type="scientific">Gossypium arboreum</name>
    <name type="common">Tree cotton</name>
    <name type="synonym">Gossypium nanking</name>
    <dbReference type="NCBI Taxonomy" id="29729"/>
    <lineage>
        <taxon>Eukaryota</taxon>
        <taxon>Viridiplantae</taxon>
        <taxon>Streptophyta</taxon>
        <taxon>Embryophyta</taxon>
        <taxon>Tracheophyta</taxon>
        <taxon>Spermatophyta</taxon>
        <taxon>Magnoliopsida</taxon>
        <taxon>eudicotyledons</taxon>
        <taxon>Gunneridae</taxon>
        <taxon>Pentapetalae</taxon>
        <taxon>rosids</taxon>
        <taxon>malvids</taxon>
        <taxon>Malvales</taxon>
        <taxon>Malvaceae</taxon>
        <taxon>Malvoideae</taxon>
        <taxon>Gossypium</taxon>
    </lineage>
</organism>
<accession>A0A0B0MWB8</accession>
<evidence type="ECO:0000313" key="1">
    <source>
        <dbReference type="EMBL" id="KHG04667.1"/>
    </source>
</evidence>
<proteinExistence type="predicted"/>